<name>A0A8B9JCY9_ASTMX</name>
<dbReference type="OrthoDB" id="8846122at2759"/>
<evidence type="ECO:0000256" key="1">
    <source>
        <dbReference type="SAM" id="SignalP"/>
    </source>
</evidence>
<reference evidence="2" key="1">
    <citation type="submission" date="2025-08" db="UniProtKB">
        <authorList>
            <consortium name="Ensembl"/>
        </authorList>
    </citation>
    <scope>IDENTIFICATION</scope>
</reference>
<dbReference type="Proteomes" id="UP000694621">
    <property type="component" value="Unplaced"/>
</dbReference>
<dbReference type="Ensembl" id="ENSAMXT00005021624.1">
    <property type="protein sequence ID" value="ENSAMXP00005019556.1"/>
    <property type="gene ID" value="ENSAMXG00005010151.1"/>
</dbReference>
<organism evidence="2 3">
    <name type="scientific">Astyanax mexicanus</name>
    <name type="common">Blind cave fish</name>
    <name type="synonym">Astyanax fasciatus mexicanus</name>
    <dbReference type="NCBI Taxonomy" id="7994"/>
    <lineage>
        <taxon>Eukaryota</taxon>
        <taxon>Metazoa</taxon>
        <taxon>Chordata</taxon>
        <taxon>Craniata</taxon>
        <taxon>Vertebrata</taxon>
        <taxon>Euteleostomi</taxon>
        <taxon>Actinopterygii</taxon>
        <taxon>Neopterygii</taxon>
        <taxon>Teleostei</taxon>
        <taxon>Ostariophysi</taxon>
        <taxon>Characiformes</taxon>
        <taxon>Characoidei</taxon>
        <taxon>Acestrorhamphidae</taxon>
        <taxon>Acestrorhamphinae</taxon>
        <taxon>Astyanax</taxon>
    </lineage>
</organism>
<accession>A0A8B9JCY9</accession>
<sequence>MFNGCVSHFKFKGNVSLCFRMMKTLLVTLLLAGLVMSGSALKCNNCRSTGTSGIGSTCRPTTETCDYKKNACVSAFFTVRPYNRFKRCIAMSDCEILKITPNVQAHCCQTDLCN</sequence>
<dbReference type="InterPro" id="IPR045860">
    <property type="entry name" value="Snake_toxin-like_sf"/>
</dbReference>
<feature type="chain" id="PRO_5034034335" evidence="1">
    <location>
        <begin position="41"/>
        <end position="114"/>
    </location>
</feature>
<dbReference type="SUPFAM" id="SSF57302">
    <property type="entry name" value="Snake toxin-like"/>
    <property type="match status" value="1"/>
</dbReference>
<keyword evidence="1" id="KW-0732">Signal</keyword>
<protein>
    <submittedName>
        <fullName evidence="2">Lymphocyte antigen 97, tandem duplicate 2</fullName>
    </submittedName>
</protein>
<evidence type="ECO:0000313" key="2">
    <source>
        <dbReference type="Ensembl" id="ENSAMXP00005019556.1"/>
    </source>
</evidence>
<dbReference type="AlphaFoldDB" id="A0A8B9JCY9"/>
<dbReference type="Gene3D" id="2.10.60.10">
    <property type="entry name" value="CD59"/>
    <property type="match status" value="1"/>
</dbReference>
<evidence type="ECO:0000313" key="3">
    <source>
        <dbReference type="Proteomes" id="UP000694621"/>
    </source>
</evidence>
<proteinExistence type="predicted"/>
<feature type="signal peptide" evidence="1">
    <location>
        <begin position="1"/>
        <end position="40"/>
    </location>
</feature>